<dbReference type="PANTHER" id="PTHR33048:SF55">
    <property type="entry name" value="INTEGRAL MEMBRANE PROTEIN"/>
    <property type="match status" value="1"/>
</dbReference>
<dbReference type="EMBL" id="CAWUHC010000018">
    <property type="protein sequence ID" value="CAK7216614.1"/>
    <property type="molecule type" value="Genomic_DNA"/>
</dbReference>
<feature type="transmembrane region" description="Helical" evidence="7">
    <location>
        <begin position="94"/>
        <end position="120"/>
    </location>
</feature>
<evidence type="ECO:0000256" key="5">
    <source>
        <dbReference type="ARBA" id="ARBA00038359"/>
    </source>
</evidence>
<feature type="region of interest" description="Disordered" evidence="6">
    <location>
        <begin position="287"/>
        <end position="307"/>
    </location>
</feature>
<feature type="transmembrane region" description="Helical" evidence="7">
    <location>
        <begin position="183"/>
        <end position="201"/>
    </location>
</feature>
<feature type="transmembrane region" description="Helical" evidence="7">
    <location>
        <begin position="52"/>
        <end position="74"/>
    </location>
</feature>
<dbReference type="Proteomes" id="UP001642406">
    <property type="component" value="Unassembled WGS sequence"/>
</dbReference>
<evidence type="ECO:0000259" key="8">
    <source>
        <dbReference type="Pfam" id="PF20684"/>
    </source>
</evidence>
<feature type="transmembrane region" description="Helical" evidence="7">
    <location>
        <begin position="20"/>
        <end position="40"/>
    </location>
</feature>
<keyword evidence="4 7" id="KW-0472">Membrane</keyword>
<comment type="subcellular location">
    <subcellularLocation>
        <location evidence="1">Membrane</location>
        <topology evidence="1">Multi-pass membrane protein</topology>
    </subcellularLocation>
</comment>
<evidence type="ECO:0000313" key="10">
    <source>
        <dbReference type="Proteomes" id="UP001642406"/>
    </source>
</evidence>
<comment type="caution">
    <text evidence="9">The sequence shown here is derived from an EMBL/GenBank/DDBJ whole genome shotgun (WGS) entry which is preliminary data.</text>
</comment>
<dbReference type="Pfam" id="PF20684">
    <property type="entry name" value="Fung_rhodopsin"/>
    <property type="match status" value="1"/>
</dbReference>
<feature type="compositionally biased region" description="Low complexity" evidence="6">
    <location>
        <begin position="439"/>
        <end position="459"/>
    </location>
</feature>
<feature type="region of interest" description="Disordered" evidence="6">
    <location>
        <begin position="419"/>
        <end position="524"/>
    </location>
</feature>
<evidence type="ECO:0000256" key="6">
    <source>
        <dbReference type="SAM" id="MobiDB-lite"/>
    </source>
</evidence>
<keyword evidence="10" id="KW-1185">Reference proteome</keyword>
<organism evidence="9 10">
    <name type="scientific">Sporothrix bragantina</name>
    <dbReference type="NCBI Taxonomy" id="671064"/>
    <lineage>
        <taxon>Eukaryota</taxon>
        <taxon>Fungi</taxon>
        <taxon>Dikarya</taxon>
        <taxon>Ascomycota</taxon>
        <taxon>Pezizomycotina</taxon>
        <taxon>Sordariomycetes</taxon>
        <taxon>Sordariomycetidae</taxon>
        <taxon>Ophiostomatales</taxon>
        <taxon>Ophiostomataceae</taxon>
        <taxon>Sporothrix</taxon>
    </lineage>
</organism>
<feature type="compositionally biased region" description="Polar residues" evidence="6">
    <location>
        <begin position="296"/>
        <end position="307"/>
    </location>
</feature>
<protein>
    <recommendedName>
        <fullName evidence="8">Rhodopsin domain-containing protein</fullName>
    </recommendedName>
</protein>
<dbReference type="PANTHER" id="PTHR33048">
    <property type="entry name" value="PTH11-LIKE INTEGRAL MEMBRANE PROTEIN (AFU_ORTHOLOGUE AFUA_5G11245)"/>
    <property type="match status" value="1"/>
</dbReference>
<feature type="domain" description="Rhodopsin" evidence="8">
    <location>
        <begin position="36"/>
        <end position="277"/>
    </location>
</feature>
<dbReference type="InterPro" id="IPR049326">
    <property type="entry name" value="Rhodopsin_dom_fungi"/>
</dbReference>
<feature type="region of interest" description="Disordered" evidence="6">
    <location>
        <begin position="336"/>
        <end position="398"/>
    </location>
</feature>
<sequence>MVNLLDIPAEPTTGLQNFAIAIDFIFPAVALLVVIARVAGRLSSRQFGLDDWLIVIAMVFSLIQTVISFILIKVNFIGIHLSQIPKQHDPTAGLIWNFAVEFLYNPILALAKSSVLIFLLRLFGQKNGIRRLILWLNAINLAQMVGIFVALIFQCTPIAFNWDRTIPGGHCVDQRLLFVSTSAFNIFTDLVVLGLPLYILADLKIRRRTKIGLIFIFLLGILVTITSIARMAIFIQGFFGLAVSDDPTFNIGFITSAIETNLALITASIPALRPFLRARDRGGWLPRFGSRKTRGDNTTGVTGGAQTNSAEMTRTNAYMSRTSTMTANTVIKTAVAVPLPTSSGKPKKTNSRRGRDANGKLLRIGTSSDRGDRLQPLRSQSPRSSEEETMTSNGIMRVSDIQREIDGLARELTAVSGTYTGSFLDTDPADPRSRRYRRTQTQQPSAEQAQQPPRSSSAPGMGRRRFADRYYNEGADPDTEYGAERDFNEERLSRYGERRFGVVTPKGVPPQWPGSSDDKEGRPF</sequence>
<gene>
    <name evidence="9" type="ORF">SBRCBS47491_002887</name>
</gene>
<proteinExistence type="inferred from homology"/>
<evidence type="ECO:0000256" key="1">
    <source>
        <dbReference type="ARBA" id="ARBA00004141"/>
    </source>
</evidence>
<feature type="transmembrane region" description="Helical" evidence="7">
    <location>
        <begin position="132"/>
        <end position="153"/>
    </location>
</feature>
<comment type="similarity">
    <text evidence="5">Belongs to the SAT4 family.</text>
</comment>
<evidence type="ECO:0000256" key="2">
    <source>
        <dbReference type="ARBA" id="ARBA00022692"/>
    </source>
</evidence>
<evidence type="ECO:0000256" key="4">
    <source>
        <dbReference type="ARBA" id="ARBA00023136"/>
    </source>
</evidence>
<keyword evidence="3 7" id="KW-1133">Transmembrane helix</keyword>
<reference evidence="9 10" key="1">
    <citation type="submission" date="2024-01" db="EMBL/GenBank/DDBJ databases">
        <authorList>
            <person name="Allen C."/>
            <person name="Tagirdzhanova G."/>
        </authorList>
    </citation>
    <scope>NUCLEOTIDE SEQUENCE [LARGE SCALE GENOMIC DNA]</scope>
</reference>
<accession>A0ABP0BBK5</accession>
<feature type="transmembrane region" description="Helical" evidence="7">
    <location>
        <begin position="213"/>
        <end position="239"/>
    </location>
</feature>
<evidence type="ECO:0000313" key="9">
    <source>
        <dbReference type="EMBL" id="CAK7216614.1"/>
    </source>
</evidence>
<dbReference type="InterPro" id="IPR052337">
    <property type="entry name" value="SAT4-like"/>
</dbReference>
<evidence type="ECO:0000256" key="3">
    <source>
        <dbReference type="ARBA" id="ARBA00022989"/>
    </source>
</evidence>
<evidence type="ECO:0000256" key="7">
    <source>
        <dbReference type="SAM" id="Phobius"/>
    </source>
</evidence>
<keyword evidence="2 7" id="KW-0812">Transmembrane</keyword>
<feature type="compositionally biased region" description="Basic and acidic residues" evidence="6">
    <location>
        <begin position="482"/>
        <end position="500"/>
    </location>
</feature>
<name>A0ABP0BBK5_9PEZI</name>